<dbReference type="AlphaFoldDB" id="A0A8S0WBG2"/>
<gene>
    <name evidence="2" type="ORF">AAE3_LOCUS12082</name>
</gene>
<evidence type="ECO:0000256" key="1">
    <source>
        <dbReference type="SAM" id="MobiDB-lite"/>
    </source>
</evidence>
<feature type="compositionally biased region" description="Basic residues" evidence="1">
    <location>
        <begin position="13"/>
        <end position="25"/>
    </location>
</feature>
<name>A0A8S0WBG2_CYCAE</name>
<evidence type="ECO:0000313" key="2">
    <source>
        <dbReference type="EMBL" id="CAA7269838.1"/>
    </source>
</evidence>
<dbReference type="Proteomes" id="UP000467700">
    <property type="component" value="Unassembled WGS sequence"/>
</dbReference>
<proteinExistence type="predicted"/>
<organism evidence="2 3">
    <name type="scientific">Cyclocybe aegerita</name>
    <name type="common">Black poplar mushroom</name>
    <name type="synonym">Agrocybe aegerita</name>
    <dbReference type="NCBI Taxonomy" id="1973307"/>
    <lineage>
        <taxon>Eukaryota</taxon>
        <taxon>Fungi</taxon>
        <taxon>Dikarya</taxon>
        <taxon>Basidiomycota</taxon>
        <taxon>Agaricomycotina</taxon>
        <taxon>Agaricomycetes</taxon>
        <taxon>Agaricomycetidae</taxon>
        <taxon>Agaricales</taxon>
        <taxon>Agaricineae</taxon>
        <taxon>Bolbitiaceae</taxon>
        <taxon>Cyclocybe</taxon>
    </lineage>
</organism>
<reference evidence="2 3" key="1">
    <citation type="submission" date="2020-01" db="EMBL/GenBank/DDBJ databases">
        <authorList>
            <person name="Gupta K D."/>
        </authorList>
    </citation>
    <scope>NUCLEOTIDE SEQUENCE [LARGE SCALE GENOMIC DNA]</scope>
</reference>
<comment type="caution">
    <text evidence="2">The sequence shown here is derived from an EMBL/GenBank/DDBJ whole genome shotgun (WGS) entry which is preliminary data.</text>
</comment>
<keyword evidence="3" id="KW-1185">Reference proteome</keyword>
<evidence type="ECO:0000313" key="3">
    <source>
        <dbReference type="Proteomes" id="UP000467700"/>
    </source>
</evidence>
<accession>A0A8S0WBG2</accession>
<protein>
    <submittedName>
        <fullName evidence="2">Uncharacterized protein</fullName>
    </submittedName>
</protein>
<feature type="region of interest" description="Disordered" evidence="1">
    <location>
        <begin position="1"/>
        <end position="38"/>
    </location>
</feature>
<dbReference type="EMBL" id="CACVBS010000081">
    <property type="protein sequence ID" value="CAA7269838.1"/>
    <property type="molecule type" value="Genomic_DNA"/>
</dbReference>
<feature type="compositionally biased region" description="Polar residues" evidence="1">
    <location>
        <begin position="1"/>
        <end position="12"/>
    </location>
</feature>
<sequence>MTSSDSIPASLSSRRRRKHHTRRTPTARGPGGSCPGGCLRTLAPNRVLDAAPLDHRARVKISGHSLDLNTKLTSGWLRRSGRLPIWLDIYEDRLQSTIAMEHYHEQYHLQHPHFPTYHPFLPPNTRPRDRT</sequence>
<dbReference type="OrthoDB" id="2269034at2759"/>